<comment type="caution">
    <text evidence="1">The sequence shown here is derived from an EMBL/GenBank/DDBJ whole genome shotgun (WGS) entry which is preliminary data.</text>
</comment>
<evidence type="ECO:0000313" key="2">
    <source>
        <dbReference type="Proteomes" id="UP000016630"/>
    </source>
</evidence>
<dbReference type="Proteomes" id="UP000016630">
    <property type="component" value="Unassembled WGS sequence"/>
</dbReference>
<gene>
    <name evidence="1" type="ORF">HMPREF1555_00535</name>
</gene>
<reference evidence="1 2" key="1">
    <citation type="submission" date="2013-06" db="EMBL/GenBank/DDBJ databases">
        <authorList>
            <person name="Weinstock G."/>
            <person name="Sodergren E."/>
            <person name="Lobos E.A."/>
            <person name="Fulton L."/>
            <person name="Fulton R."/>
            <person name="Courtney L."/>
            <person name="Fronick C."/>
            <person name="O'Laughlin M."/>
            <person name="Godfrey J."/>
            <person name="Wilson R.M."/>
            <person name="Miner T."/>
            <person name="Farmer C."/>
            <person name="Delehaunty K."/>
            <person name="Cordes M."/>
            <person name="Minx P."/>
            <person name="Tomlinson C."/>
            <person name="Chen J."/>
            <person name="Wollam A."/>
            <person name="Pepin K.H."/>
            <person name="Bhonagiri V."/>
            <person name="Zhang X."/>
            <person name="Warren W."/>
            <person name="Mitreva M."/>
            <person name="Mardis E.R."/>
            <person name="Wilson R.K."/>
        </authorList>
    </citation>
    <scope>NUCLEOTIDE SEQUENCE [LARGE SCALE GENOMIC DNA]</scope>
    <source>
        <strain evidence="1 2">F0570</strain>
    </source>
</reference>
<name>A0A0E2LSJ5_PORGN</name>
<organism evidence="1 2">
    <name type="scientific">Porphyromonas gingivalis F0570</name>
    <dbReference type="NCBI Taxonomy" id="1227271"/>
    <lineage>
        <taxon>Bacteria</taxon>
        <taxon>Pseudomonadati</taxon>
        <taxon>Bacteroidota</taxon>
        <taxon>Bacteroidia</taxon>
        <taxon>Bacteroidales</taxon>
        <taxon>Porphyromonadaceae</taxon>
        <taxon>Porphyromonas</taxon>
    </lineage>
</organism>
<sequence>MEKGSIALSSKDCSYAHLSVLQLTRNLPLSEPAIRHRADNIFYQ</sequence>
<protein>
    <submittedName>
        <fullName evidence="1">Uncharacterized protein</fullName>
    </submittedName>
</protein>
<dbReference type="EMBL" id="AWUW01000032">
    <property type="protein sequence ID" value="ERJ68148.1"/>
    <property type="molecule type" value="Genomic_DNA"/>
</dbReference>
<dbReference type="AlphaFoldDB" id="A0A0E2LSJ5"/>
<accession>A0A0E2LSJ5</accession>
<dbReference type="HOGENOM" id="CLU_3219996_0_0_10"/>
<evidence type="ECO:0000313" key="1">
    <source>
        <dbReference type="EMBL" id="ERJ68148.1"/>
    </source>
</evidence>
<proteinExistence type="predicted"/>